<dbReference type="AlphaFoldDB" id="A0AAD7A3W4"/>
<feature type="non-terminal residue" evidence="1">
    <location>
        <position position="1"/>
    </location>
</feature>
<keyword evidence="2" id="KW-1185">Reference proteome</keyword>
<evidence type="ECO:0000313" key="2">
    <source>
        <dbReference type="Proteomes" id="UP001218218"/>
    </source>
</evidence>
<evidence type="ECO:0000313" key="1">
    <source>
        <dbReference type="EMBL" id="KAJ7348992.1"/>
    </source>
</evidence>
<accession>A0AAD7A3W4</accession>
<name>A0AAD7A3W4_9AGAR</name>
<comment type="caution">
    <text evidence="1">The sequence shown here is derived from an EMBL/GenBank/DDBJ whole genome shotgun (WGS) entry which is preliminary data.</text>
</comment>
<dbReference type="EMBL" id="JARIHO010000016">
    <property type="protein sequence ID" value="KAJ7348992.1"/>
    <property type="molecule type" value="Genomic_DNA"/>
</dbReference>
<proteinExistence type="predicted"/>
<organism evidence="1 2">
    <name type="scientific">Mycena albidolilacea</name>
    <dbReference type="NCBI Taxonomy" id="1033008"/>
    <lineage>
        <taxon>Eukaryota</taxon>
        <taxon>Fungi</taxon>
        <taxon>Dikarya</taxon>
        <taxon>Basidiomycota</taxon>
        <taxon>Agaricomycotina</taxon>
        <taxon>Agaricomycetes</taxon>
        <taxon>Agaricomycetidae</taxon>
        <taxon>Agaricales</taxon>
        <taxon>Marasmiineae</taxon>
        <taxon>Mycenaceae</taxon>
        <taxon>Mycena</taxon>
    </lineage>
</organism>
<dbReference type="Proteomes" id="UP001218218">
    <property type="component" value="Unassembled WGS sequence"/>
</dbReference>
<reference evidence="1" key="1">
    <citation type="submission" date="2023-03" db="EMBL/GenBank/DDBJ databases">
        <title>Massive genome expansion in bonnet fungi (Mycena s.s.) driven by repeated elements and novel gene families across ecological guilds.</title>
        <authorList>
            <consortium name="Lawrence Berkeley National Laboratory"/>
            <person name="Harder C.B."/>
            <person name="Miyauchi S."/>
            <person name="Viragh M."/>
            <person name="Kuo A."/>
            <person name="Thoen E."/>
            <person name="Andreopoulos B."/>
            <person name="Lu D."/>
            <person name="Skrede I."/>
            <person name="Drula E."/>
            <person name="Henrissat B."/>
            <person name="Morin E."/>
            <person name="Kohler A."/>
            <person name="Barry K."/>
            <person name="LaButti K."/>
            <person name="Morin E."/>
            <person name="Salamov A."/>
            <person name="Lipzen A."/>
            <person name="Mereny Z."/>
            <person name="Hegedus B."/>
            <person name="Baldrian P."/>
            <person name="Stursova M."/>
            <person name="Weitz H."/>
            <person name="Taylor A."/>
            <person name="Grigoriev I.V."/>
            <person name="Nagy L.G."/>
            <person name="Martin F."/>
            <person name="Kauserud H."/>
        </authorList>
    </citation>
    <scope>NUCLEOTIDE SEQUENCE</scope>
    <source>
        <strain evidence="1">CBHHK002</strain>
    </source>
</reference>
<feature type="non-terminal residue" evidence="1">
    <location>
        <position position="73"/>
    </location>
</feature>
<sequence length="73" mass="8404">YYALKQHRQELGFEGPDIEVQKQQDICKHAKIYAKIDITQVTSGKYLVPSKSITSNVYKVDLDTYTCTCLNYP</sequence>
<gene>
    <name evidence="1" type="ORF">DFH08DRAFT_624224</name>
</gene>
<protein>
    <submittedName>
        <fullName evidence="1">Uncharacterized protein</fullName>
    </submittedName>
</protein>